<dbReference type="InterPro" id="IPR000262">
    <property type="entry name" value="FMN-dep_DH"/>
</dbReference>
<evidence type="ECO:0000256" key="5">
    <source>
        <dbReference type="ARBA" id="ARBA00022827"/>
    </source>
</evidence>
<dbReference type="InterPro" id="IPR013785">
    <property type="entry name" value="Aldolase_TIM"/>
</dbReference>
<dbReference type="GO" id="GO:0050031">
    <property type="term" value="F:L-pipecolate oxidase activity"/>
    <property type="evidence" value="ECO:0007669"/>
    <property type="project" value="TreeGrafter"/>
</dbReference>
<dbReference type="PROSITE" id="PS51349">
    <property type="entry name" value="FMN_HYDROXY_ACID_DH_2"/>
    <property type="match status" value="1"/>
</dbReference>
<comment type="cofactor">
    <cofactor evidence="2">
        <name>FAD</name>
        <dbReference type="ChEBI" id="CHEBI:57692"/>
    </cofactor>
</comment>
<dbReference type="RefSeq" id="XP_014547245.1">
    <property type="nucleotide sequence ID" value="XM_014691759.1"/>
</dbReference>
<dbReference type="GO" id="GO:0050660">
    <property type="term" value="F:flavin adenine dinucleotide binding"/>
    <property type="evidence" value="ECO:0007669"/>
    <property type="project" value="InterPro"/>
</dbReference>
<dbReference type="Pfam" id="PF01266">
    <property type="entry name" value="DAO"/>
    <property type="match status" value="1"/>
</dbReference>
<evidence type="ECO:0000256" key="1">
    <source>
        <dbReference type="ARBA" id="ARBA00001917"/>
    </source>
</evidence>
<dbReference type="SUPFAM" id="SSF51905">
    <property type="entry name" value="FAD/NAD(P)-binding domain"/>
    <property type="match status" value="1"/>
</dbReference>
<dbReference type="Gene3D" id="3.30.9.10">
    <property type="entry name" value="D-Amino Acid Oxidase, subunit A, domain 2"/>
    <property type="match status" value="1"/>
</dbReference>
<comment type="cofactor">
    <cofactor evidence="1">
        <name>FMN</name>
        <dbReference type="ChEBI" id="CHEBI:58210"/>
    </cofactor>
</comment>
<comment type="similarity">
    <text evidence="3">Belongs to the MSOX/MTOX family.</text>
</comment>
<feature type="domain" description="FMN hydroxy acid dehydrogenase" evidence="7">
    <location>
        <begin position="1"/>
        <end position="160"/>
    </location>
</feature>
<dbReference type="KEGG" id="mbrn:26239808"/>
<keyword evidence="4" id="KW-0285">Flavoprotein</keyword>
<sequence>MTKLGHPLGEVNLTKAAGVYGTVQAIFDAGKESQAVFCHVCPHCATLELIFHKIRTSTSVEPAAFLRKSFQMVERLGAKAIIFTVDVGWESKRTLEARTNGEIHKSSLGAFMATGGFRDRNLFWDDISWIRRYTKLPIIVKGVQSTEDVELCVKHGAEGVMIRLQVQIETYRPDLFRKFDIMIDGGVRSGADVDLARLQQMETAPSSFLIVGSGVFGLSTAWAITKRSQFAKTSITIVDDAANGQFPPDDCASVDSSRIIRADYADPHYTAFASEAQKEWRKQGDDDLGGQGRYTESGFVLTAYEPKELKVGTKSGMDYTKESWKNCVDVAARDGYPADRIKVLENTKTLNECLGTDTYPGDWGYLNTLSGWADAGRGMEWLYERVKATERVNFVNAKVDYLANEGDRVIGAKLTDGRLVTSDVVLVAAGAWTGSLVDLRGRVEATGHVLGYIDISDRELALLSKQPVALNLSSGLFIIPPQENTLKVARHSFGYLNPVMVHNALPLFPSPERPSFVTSRPSTSRDGGLARLPDEADADLRRGLAKLSPIKGLETRRWKGTRLCWYSDTKDGDWLVDWHPGWKGLFIATGDSGHGYKFLPILGDKVLDCMQGQGGALGDKWKWKNIDDETVGKETNGKFKGLVTMDGSRGGDPGMVLAEELGKKSAAKVAKL</sequence>
<dbReference type="GO" id="GO:0008115">
    <property type="term" value="F:sarcosine oxidase activity"/>
    <property type="evidence" value="ECO:0007669"/>
    <property type="project" value="TreeGrafter"/>
</dbReference>
<evidence type="ECO:0000313" key="8">
    <source>
        <dbReference type="EMBL" id="QLI66659.1"/>
    </source>
</evidence>
<dbReference type="GO" id="GO:0004657">
    <property type="term" value="F:proline dehydrogenase activity"/>
    <property type="evidence" value="ECO:0007669"/>
    <property type="project" value="TreeGrafter"/>
</dbReference>
<dbReference type="InterPro" id="IPR037396">
    <property type="entry name" value="FMN_HAD"/>
</dbReference>
<dbReference type="Proteomes" id="UP000510686">
    <property type="component" value="Chromosome 2"/>
</dbReference>
<organism evidence="8 9">
    <name type="scientific">Metarhizium brunneum</name>
    <dbReference type="NCBI Taxonomy" id="500148"/>
    <lineage>
        <taxon>Eukaryota</taxon>
        <taxon>Fungi</taxon>
        <taxon>Dikarya</taxon>
        <taxon>Ascomycota</taxon>
        <taxon>Pezizomycotina</taxon>
        <taxon>Sordariomycetes</taxon>
        <taxon>Hypocreomycetidae</taxon>
        <taxon>Hypocreales</taxon>
        <taxon>Clavicipitaceae</taxon>
        <taxon>Metarhizium</taxon>
    </lineage>
</organism>
<dbReference type="PANTHER" id="PTHR10961:SF46">
    <property type="entry name" value="PEROXISOMAL SARCOSINE OXIDASE"/>
    <property type="match status" value="1"/>
</dbReference>
<proteinExistence type="inferred from homology"/>
<evidence type="ECO:0000313" key="9">
    <source>
        <dbReference type="Proteomes" id="UP000510686"/>
    </source>
</evidence>
<keyword evidence="6" id="KW-0560">Oxidoreductase</keyword>
<dbReference type="Gene3D" id="3.20.20.70">
    <property type="entry name" value="Aldolase class I"/>
    <property type="match status" value="1"/>
</dbReference>
<evidence type="ECO:0000256" key="2">
    <source>
        <dbReference type="ARBA" id="ARBA00001974"/>
    </source>
</evidence>
<keyword evidence="9" id="KW-1185">Reference proteome</keyword>
<dbReference type="EMBL" id="CP058933">
    <property type="protein sequence ID" value="QLI66659.1"/>
    <property type="molecule type" value="Genomic_DNA"/>
</dbReference>
<evidence type="ECO:0000256" key="3">
    <source>
        <dbReference type="ARBA" id="ARBA00010989"/>
    </source>
</evidence>
<dbReference type="SUPFAM" id="SSF51395">
    <property type="entry name" value="FMN-linked oxidoreductases"/>
    <property type="match status" value="1"/>
</dbReference>
<dbReference type="InterPro" id="IPR006076">
    <property type="entry name" value="FAD-dep_OxRdtase"/>
</dbReference>
<accession>A0A7D5UUC2</accession>
<dbReference type="AlphaFoldDB" id="A0A7D5UUC2"/>
<evidence type="ECO:0000256" key="4">
    <source>
        <dbReference type="ARBA" id="ARBA00022630"/>
    </source>
</evidence>
<evidence type="ECO:0000259" key="7">
    <source>
        <dbReference type="PROSITE" id="PS51349"/>
    </source>
</evidence>
<name>A0A7D5UUC2_9HYPO</name>
<keyword evidence="5" id="KW-0274">FAD</keyword>
<reference evidence="8 9" key="1">
    <citation type="submission" date="2020-07" db="EMBL/GenBank/DDBJ databases">
        <title>Telomere length de novo assembly of all 7 chromosomes of the fungus, Metarhizium brunneum, using a novel assembly pipeline.</title>
        <authorList>
            <person name="Saud z."/>
            <person name="Kortsinoglou A."/>
            <person name="Kouvelis V.N."/>
            <person name="Butt T.M."/>
        </authorList>
    </citation>
    <scope>NUCLEOTIDE SEQUENCE [LARGE SCALE GENOMIC DNA]</scope>
    <source>
        <strain evidence="8 9">4556</strain>
    </source>
</reference>
<dbReference type="GeneID" id="26239808"/>
<dbReference type="PANTHER" id="PTHR10961">
    <property type="entry name" value="PEROXISOMAL SARCOSINE OXIDASE"/>
    <property type="match status" value="1"/>
</dbReference>
<evidence type="ECO:0000256" key="6">
    <source>
        <dbReference type="ARBA" id="ARBA00023002"/>
    </source>
</evidence>
<gene>
    <name evidence="8" type="primary">fap1_0</name>
    <name evidence="8" type="ORF">G6M90_00g038890</name>
</gene>
<dbReference type="InterPro" id="IPR045170">
    <property type="entry name" value="MTOX"/>
</dbReference>
<dbReference type="OrthoDB" id="2219495at2759"/>
<dbReference type="InterPro" id="IPR036188">
    <property type="entry name" value="FAD/NAD-bd_sf"/>
</dbReference>
<dbReference type="Pfam" id="PF01070">
    <property type="entry name" value="FMN_dh"/>
    <property type="match status" value="1"/>
</dbReference>
<dbReference type="Gene3D" id="3.50.50.60">
    <property type="entry name" value="FAD/NAD(P)-binding domain"/>
    <property type="match status" value="1"/>
</dbReference>
<protein>
    <submittedName>
        <fullName evidence="8">L-pipecolate oxidase</fullName>
    </submittedName>
</protein>